<dbReference type="SUPFAM" id="SSF48208">
    <property type="entry name" value="Six-hairpin glycosidases"/>
    <property type="match status" value="1"/>
</dbReference>
<evidence type="ECO:0000256" key="2">
    <source>
        <dbReference type="ARBA" id="ARBA00022679"/>
    </source>
</evidence>
<dbReference type="Gene3D" id="2.70.98.40">
    <property type="entry name" value="Glycoside hydrolase, family 65, N-terminal domain"/>
    <property type="match status" value="1"/>
</dbReference>
<feature type="domain" description="Glycosyl hydrolase 94 catalytic" evidence="3">
    <location>
        <begin position="619"/>
        <end position="804"/>
    </location>
</feature>
<sequence>MSQPCKFTDNSGSFTNPSADKIKTLYFPLCNEALLSSISPDLHGDIESGQNSFLMPPVSRIDLINSKASRNFWVYVNKDKIWSATGVSKGLKQIQEDRFFLEAGLLWHKISRENKKIGLKSEILSFVPYSGEPVEIMQVILTNITGRSIEFIPTAAIPMYARGANNIRDHRHVTSLLQRIILHKYGVISKPTLSFDETGHRPNKNYYFVLGWDNQGRAPEYLYPTQEMFCQDSGDLEAPESVLKNILPAKESIQGKEVMGGLRFIQAVLAPEKSYTYTVIMGITPGLKDINSLINKFKASKQVRASLNKTKTFWTDKANKISIKSGDNNFDNWFKWVAIQPTLRKIFGCSFLPDFDYGKGGRGWRDLWQDCLGLILSGSQEARETLINNFSGVRIDGSNATIICKGEGEYTPHLLGSKRLNKIEGAGFIADRNNISRVWMDHGIWPLLTLDLYVNESGDFDILFEQAGYFCDQHIRRSRETDADWSVDFGNKLKVSSGKVYQGTLFEHLLIQNLTQFFNVGTHNHIRLEGADWNDGLDMAQEFGESVAFSAMYAKNLSRLAELLLKSGKKEIEIAKEMKVLLKRVDYNNIKAKQKVLEEYFGQAKCVISGHKIKVKAEELARNLKIKSAWIARHIQKEEWLKQGFFNGYYDNNKERAEGIKGSVLRMMLASQVFPILSGVANQKQVTRAVKNVEKYLFDKKLGGYRLNTDFRKEQYALGRAFSFIYGDKENGAIFSHMVVMYAYALYSRGLVNQGWRALNSLYKLAVNSERAKIYPCLPEYFNSEGRGMYSYLTGSASWFILTLVTQSFGLRGEAGDLLIEPKLAKQQFQGSSSIGITRNFSGRRLQINFINPRKLEYGKYKIISLKINSGELPAVKESHFVISRKVILALPANRLNTVDIVLD</sequence>
<dbReference type="PANTHER" id="PTHR37469:SF2">
    <property type="entry name" value="CELLOBIONIC ACID PHOSPHORYLASE"/>
    <property type="match status" value="1"/>
</dbReference>
<dbReference type="GO" id="GO:0005975">
    <property type="term" value="P:carbohydrate metabolic process"/>
    <property type="evidence" value="ECO:0007669"/>
    <property type="project" value="InterPro"/>
</dbReference>
<dbReference type="InterPro" id="IPR033432">
    <property type="entry name" value="GH94_catalytic"/>
</dbReference>
<protein>
    <submittedName>
        <fullName evidence="4">Cellobiose phosphorylase</fullName>
    </submittedName>
</protein>
<proteinExistence type="predicted"/>
<evidence type="ECO:0000313" key="4">
    <source>
        <dbReference type="EMBL" id="PIP19024.1"/>
    </source>
</evidence>
<dbReference type="InterPro" id="IPR052047">
    <property type="entry name" value="GH94_Enzymes"/>
</dbReference>
<dbReference type="PANTHER" id="PTHR37469">
    <property type="entry name" value="CELLOBIONIC ACID PHOSPHORYLASE-RELATED"/>
    <property type="match status" value="1"/>
</dbReference>
<name>A0A2G9YIK0_9BACT</name>
<gene>
    <name evidence="4" type="ORF">COX41_05045</name>
</gene>
<evidence type="ECO:0000313" key="5">
    <source>
        <dbReference type="Proteomes" id="UP000231292"/>
    </source>
</evidence>
<dbReference type="Pfam" id="PF17167">
    <property type="entry name" value="Glyco_hydro_94"/>
    <property type="match status" value="2"/>
</dbReference>
<accession>A0A2G9YIK0</accession>
<evidence type="ECO:0000259" key="3">
    <source>
        <dbReference type="Pfam" id="PF17167"/>
    </source>
</evidence>
<feature type="domain" description="Glycosyl hydrolase 94 catalytic" evidence="3">
    <location>
        <begin position="313"/>
        <end position="575"/>
    </location>
</feature>
<organism evidence="4 5">
    <name type="scientific">Candidatus Sherwoodlollariibacterium unditelluris</name>
    <dbReference type="NCBI Taxonomy" id="1974757"/>
    <lineage>
        <taxon>Bacteria</taxon>
        <taxon>Pseudomonadati</taxon>
        <taxon>Candidatus Omnitrophota</taxon>
        <taxon>Candidatus Sherwoodlollariibacterium</taxon>
    </lineage>
</organism>
<dbReference type="Gene3D" id="1.50.10.10">
    <property type="match status" value="1"/>
</dbReference>
<reference evidence="4 5" key="1">
    <citation type="submission" date="2017-09" db="EMBL/GenBank/DDBJ databases">
        <title>Depth-based differentiation of microbial function through sediment-hosted aquifers and enrichment of novel symbionts in the deep terrestrial subsurface.</title>
        <authorList>
            <person name="Probst A.J."/>
            <person name="Ladd B."/>
            <person name="Jarett J.K."/>
            <person name="Geller-Mcgrath D.E."/>
            <person name="Sieber C.M."/>
            <person name="Emerson J.B."/>
            <person name="Anantharaman K."/>
            <person name="Thomas B.C."/>
            <person name="Malmstrom R."/>
            <person name="Stieglmeier M."/>
            <person name="Klingl A."/>
            <person name="Woyke T."/>
            <person name="Ryan C.M."/>
            <person name="Banfield J.F."/>
        </authorList>
    </citation>
    <scope>NUCLEOTIDE SEQUENCE [LARGE SCALE GENOMIC DNA]</scope>
    <source>
        <strain evidence="4">CG23_combo_of_CG06-09_8_20_14_all_41_10</strain>
    </source>
</reference>
<dbReference type="InterPro" id="IPR037018">
    <property type="entry name" value="GH65_N"/>
</dbReference>
<comment type="caution">
    <text evidence="4">The sequence shown here is derived from an EMBL/GenBank/DDBJ whole genome shotgun (WGS) entry which is preliminary data.</text>
</comment>
<keyword evidence="1" id="KW-0328">Glycosyltransferase</keyword>
<evidence type="ECO:0000256" key="1">
    <source>
        <dbReference type="ARBA" id="ARBA00022676"/>
    </source>
</evidence>
<dbReference type="Proteomes" id="UP000231292">
    <property type="component" value="Unassembled WGS sequence"/>
</dbReference>
<dbReference type="EMBL" id="PCRK01000126">
    <property type="protein sequence ID" value="PIP19024.1"/>
    <property type="molecule type" value="Genomic_DNA"/>
</dbReference>
<dbReference type="GO" id="GO:0016757">
    <property type="term" value="F:glycosyltransferase activity"/>
    <property type="evidence" value="ECO:0007669"/>
    <property type="project" value="UniProtKB-KW"/>
</dbReference>
<dbReference type="InterPro" id="IPR008928">
    <property type="entry name" value="6-hairpin_glycosidase_sf"/>
</dbReference>
<dbReference type="InterPro" id="IPR012341">
    <property type="entry name" value="6hp_glycosidase-like_sf"/>
</dbReference>
<keyword evidence="2" id="KW-0808">Transferase</keyword>
<dbReference type="AlphaFoldDB" id="A0A2G9YIK0"/>